<evidence type="ECO:0000313" key="1">
    <source>
        <dbReference type="EMBL" id="DAF86480.1"/>
    </source>
</evidence>
<dbReference type="EMBL" id="BK015945">
    <property type="protein sequence ID" value="DAF86480.1"/>
    <property type="molecule type" value="Genomic_DNA"/>
</dbReference>
<reference evidence="1" key="1">
    <citation type="journal article" date="2021" name="Proc. Natl. Acad. Sci. U.S.A.">
        <title>A Catalog of Tens of Thousands of Viruses from Human Metagenomes Reveals Hidden Associations with Chronic Diseases.</title>
        <authorList>
            <person name="Tisza M.J."/>
            <person name="Buck C.B."/>
        </authorList>
    </citation>
    <scope>NUCLEOTIDE SEQUENCE</scope>
    <source>
        <strain evidence="1">CtCNm48</strain>
    </source>
</reference>
<name>A0A8S5TWC1_9CAUD</name>
<proteinExistence type="predicted"/>
<protein>
    <submittedName>
        <fullName evidence="1">Uncharacterized protein</fullName>
    </submittedName>
</protein>
<sequence>MNDITRQPWAEWLENSLRTVVDIGAERMCIAGKTPDGTVFTGYYNADATDKAVFAHNIQSDVTMDIIRENIGKIKEMLEEEM</sequence>
<organism evidence="1">
    <name type="scientific">Siphoviridae sp. ctCNm48</name>
    <dbReference type="NCBI Taxonomy" id="2825377"/>
    <lineage>
        <taxon>Viruses</taxon>
        <taxon>Duplodnaviria</taxon>
        <taxon>Heunggongvirae</taxon>
        <taxon>Uroviricota</taxon>
        <taxon>Caudoviricetes</taxon>
    </lineage>
</organism>
<accession>A0A8S5TWC1</accession>